<gene>
    <name evidence="2" type="ORF">SAMN05421740_101738</name>
</gene>
<dbReference type="Proteomes" id="UP000198916">
    <property type="component" value="Unassembled WGS sequence"/>
</dbReference>
<name>A0A1H7GMI3_9SPHI</name>
<evidence type="ECO:0000256" key="1">
    <source>
        <dbReference type="SAM" id="Phobius"/>
    </source>
</evidence>
<proteinExistence type="predicted"/>
<keyword evidence="1" id="KW-0472">Membrane</keyword>
<dbReference type="AlphaFoldDB" id="A0A1H7GMI3"/>
<keyword evidence="3" id="KW-1185">Reference proteome</keyword>
<reference evidence="3" key="1">
    <citation type="submission" date="2016-10" db="EMBL/GenBank/DDBJ databases">
        <authorList>
            <person name="Varghese N."/>
            <person name="Submissions S."/>
        </authorList>
    </citation>
    <scope>NUCLEOTIDE SEQUENCE [LARGE SCALE GENOMIC DNA]</scope>
    <source>
        <strain evidence="3">Jip14</strain>
    </source>
</reference>
<organism evidence="2 3">
    <name type="scientific">Parapedobacter koreensis</name>
    <dbReference type="NCBI Taxonomy" id="332977"/>
    <lineage>
        <taxon>Bacteria</taxon>
        <taxon>Pseudomonadati</taxon>
        <taxon>Bacteroidota</taxon>
        <taxon>Sphingobacteriia</taxon>
        <taxon>Sphingobacteriales</taxon>
        <taxon>Sphingobacteriaceae</taxon>
        <taxon>Parapedobacter</taxon>
    </lineage>
</organism>
<protein>
    <submittedName>
        <fullName evidence="2">Uncharacterized protein</fullName>
    </submittedName>
</protein>
<sequence>MAKKQFVFNPFIVIFLISTWMLFYFDRNWPYIEHVFPIWVFFT</sequence>
<dbReference type="EMBL" id="FNZR01000001">
    <property type="protein sequence ID" value="SEK39284.1"/>
    <property type="molecule type" value="Genomic_DNA"/>
</dbReference>
<accession>A0A1H7GMI3</accession>
<feature type="transmembrane region" description="Helical" evidence="1">
    <location>
        <begin position="6"/>
        <end position="25"/>
    </location>
</feature>
<evidence type="ECO:0000313" key="3">
    <source>
        <dbReference type="Proteomes" id="UP000198916"/>
    </source>
</evidence>
<keyword evidence="1" id="KW-0812">Transmembrane</keyword>
<evidence type="ECO:0000313" key="2">
    <source>
        <dbReference type="EMBL" id="SEK39284.1"/>
    </source>
</evidence>
<keyword evidence="1" id="KW-1133">Transmembrane helix</keyword>